<evidence type="ECO:0008006" key="14">
    <source>
        <dbReference type="Google" id="ProtNLM"/>
    </source>
</evidence>
<evidence type="ECO:0000256" key="6">
    <source>
        <dbReference type="ARBA" id="ARBA00022989"/>
    </source>
</evidence>
<dbReference type="GO" id="GO:0005506">
    <property type="term" value="F:iron ion binding"/>
    <property type="evidence" value="ECO:0007669"/>
    <property type="project" value="InterPro"/>
</dbReference>
<dbReference type="SUPFAM" id="SSF48264">
    <property type="entry name" value="Cytochrome P450"/>
    <property type="match status" value="1"/>
</dbReference>
<dbReference type="InterPro" id="IPR050665">
    <property type="entry name" value="Cytochrome_P450_Monooxygen"/>
</dbReference>
<evidence type="ECO:0000256" key="3">
    <source>
        <dbReference type="ARBA" id="ARBA00022617"/>
    </source>
</evidence>
<keyword evidence="3" id="KW-0349">Heme</keyword>
<keyword evidence="5" id="KW-0479">Metal-binding</keyword>
<keyword evidence="9" id="KW-0503">Monooxygenase</keyword>
<evidence type="ECO:0000256" key="7">
    <source>
        <dbReference type="ARBA" id="ARBA00023002"/>
    </source>
</evidence>
<evidence type="ECO:0000256" key="2">
    <source>
        <dbReference type="ARBA" id="ARBA00010617"/>
    </source>
</evidence>
<gene>
    <name evidence="12" type="ORF">C1H46_036688</name>
</gene>
<dbReference type="GO" id="GO:0004497">
    <property type="term" value="F:monooxygenase activity"/>
    <property type="evidence" value="ECO:0007669"/>
    <property type="project" value="UniProtKB-KW"/>
</dbReference>
<evidence type="ECO:0000256" key="1">
    <source>
        <dbReference type="ARBA" id="ARBA00004167"/>
    </source>
</evidence>
<dbReference type="PANTHER" id="PTHR24282:SF211">
    <property type="entry name" value="CYTOCHROME P450-RELATED"/>
    <property type="match status" value="1"/>
</dbReference>
<dbReference type="PANTHER" id="PTHR24282">
    <property type="entry name" value="CYTOCHROME P450 FAMILY MEMBER"/>
    <property type="match status" value="1"/>
</dbReference>
<protein>
    <recommendedName>
        <fullName evidence="14">Cytochrome P450</fullName>
    </recommendedName>
</protein>
<dbReference type="GO" id="GO:0016705">
    <property type="term" value="F:oxidoreductase activity, acting on paired donors, with incorporation or reduction of molecular oxygen"/>
    <property type="evidence" value="ECO:0007669"/>
    <property type="project" value="InterPro"/>
</dbReference>
<name>A0A540KU87_MALBA</name>
<comment type="subcellular location">
    <subcellularLocation>
        <location evidence="1">Membrane</location>
        <topology evidence="1">Single-pass membrane protein</topology>
    </subcellularLocation>
</comment>
<keyword evidence="4 11" id="KW-0812">Transmembrane</keyword>
<keyword evidence="8" id="KW-0408">Iron</keyword>
<evidence type="ECO:0000256" key="9">
    <source>
        <dbReference type="ARBA" id="ARBA00023033"/>
    </source>
</evidence>
<sequence>MSWLRKLEITSPIRFLCLLSSLFVLLALIKLFHNIWWIPTRIQKLMALQGIKGPSYKLVHGNTKEISSMKQESMSRPKSFSHDIVSQVHPHIHSWTKTYAIIASAETMLEKWKSHEGKEIEVFEEFTLLTSEVIARTAFGSNYLEGRNIF</sequence>
<dbReference type="GO" id="GO:0020037">
    <property type="term" value="F:heme binding"/>
    <property type="evidence" value="ECO:0007669"/>
    <property type="project" value="InterPro"/>
</dbReference>
<keyword evidence="7" id="KW-0560">Oxidoreductase</keyword>
<accession>A0A540KU87</accession>
<evidence type="ECO:0000256" key="5">
    <source>
        <dbReference type="ARBA" id="ARBA00022723"/>
    </source>
</evidence>
<dbReference type="EMBL" id="VIEB01000943">
    <property type="protein sequence ID" value="TQD77784.1"/>
    <property type="molecule type" value="Genomic_DNA"/>
</dbReference>
<reference evidence="12 13" key="1">
    <citation type="journal article" date="2019" name="G3 (Bethesda)">
        <title>Sequencing of a Wild Apple (Malus baccata) Genome Unravels the Differences Between Cultivated and Wild Apple Species Regarding Disease Resistance and Cold Tolerance.</title>
        <authorList>
            <person name="Chen X."/>
        </authorList>
    </citation>
    <scope>NUCLEOTIDE SEQUENCE [LARGE SCALE GENOMIC DNA]</scope>
    <source>
        <strain evidence="13">cv. Shandingzi</strain>
        <tissue evidence="12">Leaves</tissue>
    </source>
</reference>
<evidence type="ECO:0000256" key="10">
    <source>
        <dbReference type="ARBA" id="ARBA00023136"/>
    </source>
</evidence>
<dbReference type="GO" id="GO:0016020">
    <property type="term" value="C:membrane"/>
    <property type="evidence" value="ECO:0007669"/>
    <property type="project" value="UniProtKB-SubCell"/>
</dbReference>
<evidence type="ECO:0000256" key="8">
    <source>
        <dbReference type="ARBA" id="ARBA00023004"/>
    </source>
</evidence>
<evidence type="ECO:0000256" key="4">
    <source>
        <dbReference type="ARBA" id="ARBA00022692"/>
    </source>
</evidence>
<dbReference type="STRING" id="106549.A0A540KU87"/>
<proteinExistence type="inferred from homology"/>
<dbReference type="Gene3D" id="1.20.120.990">
    <property type="entry name" value="Glycosyltransferase family 88, C-terminal domain"/>
    <property type="match status" value="1"/>
</dbReference>
<comment type="caution">
    <text evidence="12">The sequence shown here is derived from an EMBL/GenBank/DDBJ whole genome shotgun (WGS) entry which is preliminary data.</text>
</comment>
<evidence type="ECO:0000256" key="11">
    <source>
        <dbReference type="SAM" id="Phobius"/>
    </source>
</evidence>
<evidence type="ECO:0000313" key="12">
    <source>
        <dbReference type="EMBL" id="TQD77784.1"/>
    </source>
</evidence>
<organism evidence="12 13">
    <name type="scientific">Malus baccata</name>
    <name type="common">Siberian crab apple</name>
    <name type="synonym">Pyrus baccata</name>
    <dbReference type="NCBI Taxonomy" id="106549"/>
    <lineage>
        <taxon>Eukaryota</taxon>
        <taxon>Viridiplantae</taxon>
        <taxon>Streptophyta</taxon>
        <taxon>Embryophyta</taxon>
        <taxon>Tracheophyta</taxon>
        <taxon>Spermatophyta</taxon>
        <taxon>Magnoliopsida</taxon>
        <taxon>eudicotyledons</taxon>
        <taxon>Gunneridae</taxon>
        <taxon>Pentapetalae</taxon>
        <taxon>rosids</taxon>
        <taxon>fabids</taxon>
        <taxon>Rosales</taxon>
        <taxon>Rosaceae</taxon>
        <taxon>Amygdaloideae</taxon>
        <taxon>Maleae</taxon>
        <taxon>Malus</taxon>
    </lineage>
</organism>
<dbReference type="AlphaFoldDB" id="A0A540KU87"/>
<dbReference type="Proteomes" id="UP000315295">
    <property type="component" value="Unassembled WGS sequence"/>
</dbReference>
<keyword evidence="10 11" id="KW-0472">Membrane</keyword>
<evidence type="ECO:0000313" key="13">
    <source>
        <dbReference type="Proteomes" id="UP000315295"/>
    </source>
</evidence>
<dbReference type="InterPro" id="IPR036396">
    <property type="entry name" value="Cyt_P450_sf"/>
</dbReference>
<comment type="similarity">
    <text evidence="2">Belongs to the cytochrome P450 family.</text>
</comment>
<keyword evidence="6 11" id="KW-1133">Transmembrane helix</keyword>
<feature type="transmembrane region" description="Helical" evidence="11">
    <location>
        <begin position="12"/>
        <end position="32"/>
    </location>
</feature>
<keyword evidence="13" id="KW-1185">Reference proteome</keyword>